<dbReference type="RefSeq" id="WP_331810138.1">
    <property type="nucleotide sequence ID" value="NZ_JAZHOU010000003.1"/>
</dbReference>
<comment type="caution">
    <text evidence="2">The sequence shown here is derived from an EMBL/GenBank/DDBJ whole genome shotgun (WGS) entry which is preliminary data.</text>
</comment>
<evidence type="ECO:0000313" key="3">
    <source>
        <dbReference type="Proteomes" id="UP001356704"/>
    </source>
</evidence>
<keyword evidence="1" id="KW-0812">Transmembrane</keyword>
<proteinExistence type="predicted"/>
<gene>
    <name evidence="2" type="ORF">V1468_10180</name>
</gene>
<keyword evidence="1" id="KW-0472">Membrane</keyword>
<dbReference type="Proteomes" id="UP001356704">
    <property type="component" value="Unassembled WGS sequence"/>
</dbReference>
<keyword evidence="1" id="KW-1133">Transmembrane helix</keyword>
<reference evidence="2 3" key="1">
    <citation type="submission" date="2024-02" db="EMBL/GenBank/DDBJ databases">
        <title>Winogradskyella poriferorum JCM 12885.</title>
        <authorList>
            <person name="Zhang D.-F."/>
            <person name="Fu Z.-Y."/>
        </authorList>
    </citation>
    <scope>NUCLEOTIDE SEQUENCE [LARGE SCALE GENOMIC DNA]</scope>
    <source>
        <strain evidence="2 3">JCM 12885</strain>
    </source>
</reference>
<evidence type="ECO:0000313" key="2">
    <source>
        <dbReference type="EMBL" id="MEF3079374.1"/>
    </source>
</evidence>
<dbReference type="EMBL" id="JAZHOU010000003">
    <property type="protein sequence ID" value="MEF3079374.1"/>
    <property type="molecule type" value="Genomic_DNA"/>
</dbReference>
<name>A0ABU7W8B1_9FLAO</name>
<evidence type="ECO:0000256" key="1">
    <source>
        <dbReference type="SAM" id="Phobius"/>
    </source>
</evidence>
<accession>A0ABU7W8B1</accession>
<protein>
    <recommendedName>
        <fullName evidence="4">Tetratricopeptide repeat protein</fullName>
    </recommendedName>
</protein>
<evidence type="ECO:0008006" key="4">
    <source>
        <dbReference type="Google" id="ProtNLM"/>
    </source>
</evidence>
<organism evidence="2 3">
    <name type="scientific">Winogradskyella poriferorum</name>
    <dbReference type="NCBI Taxonomy" id="307627"/>
    <lineage>
        <taxon>Bacteria</taxon>
        <taxon>Pseudomonadati</taxon>
        <taxon>Bacteroidota</taxon>
        <taxon>Flavobacteriia</taxon>
        <taxon>Flavobacteriales</taxon>
        <taxon>Flavobacteriaceae</taxon>
        <taxon>Winogradskyella</taxon>
    </lineage>
</organism>
<feature type="transmembrane region" description="Helical" evidence="1">
    <location>
        <begin position="42"/>
        <end position="63"/>
    </location>
</feature>
<keyword evidence="3" id="KW-1185">Reference proteome</keyword>
<feature type="transmembrane region" description="Helical" evidence="1">
    <location>
        <begin position="75"/>
        <end position="96"/>
    </location>
</feature>
<sequence>MTPETKKKWINTLKFFAAYLVAAWTFLQFVDWVLNRYNISPYWVDILLWFFIGISPSLLIYFYHQERLSKRVIKLREKIIIPLNFILLFLGLYFGFGNSDLGATTKEINYTDESGKSQTRTITKEEFRIGVPIYGFENLSNNDSISWMRYGIGRLLKEDLLQNKSLSPDFSFYTDTSTKIEDASIFNDFYIDGSFNKEGDRYSITVYKRKSTNGKSLKEKEFKGEDLLELIDEISVFVVENSGFVESKDLRYLDYPINEFMSNSLEAVREYIEGNYTKAVTIDKEFALAYLEYAKQSLHVSRGRLEVQDLADKAFKYRYRLPLQKQLEVYIQRNLAYENFDDAIEQVKLQLEVDPLNEFYNHVLFSIYGETKQTDKFYESSARLFNINQSPDTGINLAMAALVNGNDDMLIEEIKKYEFLSPSLKMFRLQPTLFKGDFKNAEKLLEDIKLHFPYTKYRAKVYDSALAYIQKEGYDIAKLKKFEGTYRSSFNEQEQTYWIDNNRLIQYIKNQTMHALIPAGEHTAVSGFLNDQTFQHKLILNENKKPIGINFIQYNYKNQNAFWYWKEDEFIQNAHKAFDKGDLENALKLYEIAFKENPKHGYLPNIIAYLRYIKDNDEALILKQNEAFAGDYGPRKFWLEDGKFYYKRKDNETELAKVELLPISENRYMDLTRLGTIMAFEKDTSGKMASNSYSFIVEEELAFEWRDSKSNENVKNYFLKDD</sequence>
<feature type="transmembrane region" description="Helical" evidence="1">
    <location>
        <begin position="12"/>
        <end position="30"/>
    </location>
</feature>